<dbReference type="EMBL" id="PDJC01000001">
    <property type="protein sequence ID" value="PFG15912.1"/>
    <property type="molecule type" value="Genomic_DNA"/>
</dbReference>
<evidence type="ECO:0000259" key="1">
    <source>
        <dbReference type="Pfam" id="PF00483"/>
    </source>
</evidence>
<dbReference type="InterPro" id="IPR051161">
    <property type="entry name" value="Mannose-6P_isomerase_type2"/>
</dbReference>
<dbReference type="SUPFAM" id="SSF53448">
    <property type="entry name" value="Nucleotide-diphospho-sugar transferases"/>
    <property type="match status" value="1"/>
</dbReference>
<organism evidence="3 4">
    <name type="scientific">Propionicimonas paludicola</name>
    <dbReference type="NCBI Taxonomy" id="185243"/>
    <lineage>
        <taxon>Bacteria</taxon>
        <taxon>Bacillati</taxon>
        <taxon>Actinomycetota</taxon>
        <taxon>Actinomycetes</taxon>
        <taxon>Propionibacteriales</taxon>
        <taxon>Nocardioidaceae</taxon>
        <taxon>Propionicimonas</taxon>
    </lineage>
</organism>
<dbReference type="Pfam" id="PF00483">
    <property type="entry name" value="NTP_transferase"/>
    <property type="match status" value="1"/>
</dbReference>
<dbReference type="InterPro" id="IPR049577">
    <property type="entry name" value="GMPP_N"/>
</dbReference>
<gene>
    <name evidence="3" type="ORF">ATK74_0433</name>
</gene>
<keyword evidence="3" id="KW-0548">Nucleotidyltransferase</keyword>
<evidence type="ECO:0000313" key="4">
    <source>
        <dbReference type="Proteomes" id="UP000226079"/>
    </source>
</evidence>
<dbReference type="RefSeq" id="WP_098459501.1">
    <property type="nucleotide sequence ID" value="NZ_PDJC01000001.1"/>
</dbReference>
<dbReference type="Pfam" id="PF22640">
    <property type="entry name" value="ManC_GMP_beta-helix"/>
    <property type="match status" value="1"/>
</dbReference>
<feature type="domain" description="MannoseP isomerase/GMP-like beta-helix" evidence="2">
    <location>
        <begin position="302"/>
        <end position="348"/>
    </location>
</feature>
<dbReference type="Proteomes" id="UP000226079">
    <property type="component" value="Unassembled WGS sequence"/>
</dbReference>
<protein>
    <submittedName>
        <fullName evidence="3">Mannose-1-phosphate guanylyltransferase (GDP)</fullName>
    </submittedName>
</protein>
<feature type="domain" description="Nucleotidyl transferase" evidence="1">
    <location>
        <begin position="4"/>
        <end position="284"/>
    </location>
</feature>
<reference evidence="3 4" key="1">
    <citation type="submission" date="2017-10" db="EMBL/GenBank/DDBJ databases">
        <title>Sequencing the genomes of 1000 actinobacteria strains.</title>
        <authorList>
            <person name="Klenk H.-P."/>
        </authorList>
    </citation>
    <scope>NUCLEOTIDE SEQUENCE [LARGE SCALE GENOMIC DNA]</scope>
    <source>
        <strain evidence="3 4">DSM 15597</strain>
    </source>
</reference>
<dbReference type="PANTHER" id="PTHR46390">
    <property type="entry name" value="MANNOSE-1-PHOSPHATE GUANYLYLTRANSFERASE"/>
    <property type="match status" value="1"/>
</dbReference>
<proteinExistence type="predicted"/>
<dbReference type="GO" id="GO:0009298">
    <property type="term" value="P:GDP-mannose biosynthetic process"/>
    <property type="evidence" value="ECO:0007669"/>
    <property type="project" value="TreeGrafter"/>
</dbReference>
<keyword evidence="3" id="KW-0808">Transferase</keyword>
<sequence>MRYVVIMAGGSGTRLWPLSRKGTPKQLLTLFDGKSLLRLAFERSLASVPAERILVVTGAGYADEVAAQLPELAAANILGEPIGRDSLNAVAWPAAVLHRIDPDAVIAQVTADQLIEPLEVFAAQLETAFEVAETVPSALVTLGVVPTSAHTGYGYLHRGAELAGFSGVHEVVEFAEKPALATAEAYLASGEYWWNAGMFVWRAQTLLEQLRLLLPDTYDSVLELAEHPERLDEIFPHLFKTSVDYAVMEPVSAGKGSAQVVAVSLPVRWRDVGGFASLAELFPADDRGNVITGLGVALAASGNIVVNSQDQTVVGLLGVDDLVVVRTDTATLVASREYAERIKELVAEVNGLAGEQYT</sequence>
<dbReference type="GO" id="GO:0004475">
    <property type="term" value="F:mannose-1-phosphate guanylyltransferase (GTP) activity"/>
    <property type="evidence" value="ECO:0007669"/>
    <property type="project" value="InterPro"/>
</dbReference>
<dbReference type="AlphaFoldDB" id="A0A2A9CQM0"/>
<name>A0A2A9CQM0_9ACTN</name>
<dbReference type="OrthoDB" id="9806359at2"/>
<dbReference type="InterPro" id="IPR005835">
    <property type="entry name" value="NTP_transferase_dom"/>
</dbReference>
<comment type="caution">
    <text evidence="3">The sequence shown here is derived from an EMBL/GenBank/DDBJ whole genome shotgun (WGS) entry which is preliminary data.</text>
</comment>
<keyword evidence="4" id="KW-1185">Reference proteome</keyword>
<dbReference type="CDD" id="cd02509">
    <property type="entry name" value="GDP-M1P_Guanylyltransferase"/>
    <property type="match status" value="1"/>
</dbReference>
<dbReference type="InterPro" id="IPR054566">
    <property type="entry name" value="ManC/GMP-like_b-helix"/>
</dbReference>
<dbReference type="Gene3D" id="3.90.550.10">
    <property type="entry name" value="Spore Coat Polysaccharide Biosynthesis Protein SpsA, Chain A"/>
    <property type="match status" value="1"/>
</dbReference>
<dbReference type="SUPFAM" id="SSF159283">
    <property type="entry name" value="Guanosine diphospho-D-mannose pyrophosphorylase/mannose-6-phosphate isomerase linker domain"/>
    <property type="match status" value="1"/>
</dbReference>
<dbReference type="PANTHER" id="PTHR46390:SF1">
    <property type="entry name" value="MANNOSE-1-PHOSPHATE GUANYLYLTRANSFERASE"/>
    <property type="match status" value="1"/>
</dbReference>
<accession>A0A2A9CQM0</accession>
<dbReference type="InterPro" id="IPR029044">
    <property type="entry name" value="Nucleotide-diphossugar_trans"/>
</dbReference>
<evidence type="ECO:0000259" key="2">
    <source>
        <dbReference type="Pfam" id="PF22640"/>
    </source>
</evidence>
<evidence type="ECO:0000313" key="3">
    <source>
        <dbReference type="EMBL" id="PFG15912.1"/>
    </source>
</evidence>